<evidence type="ECO:0000313" key="2">
    <source>
        <dbReference type="Proteomes" id="UP001527925"/>
    </source>
</evidence>
<comment type="caution">
    <text evidence="1">The sequence shown here is derived from an EMBL/GenBank/DDBJ whole genome shotgun (WGS) entry which is preliminary data.</text>
</comment>
<reference evidence="1 2" key="1">
    <citation type="submission" date="2023-09" db="EMBL/GenBank/DDBJ databases">
        <title>Pangenome analysis of Batrachochytrium dendrobatidis and related Chytrids.</title>
        <authorList>
            <person name="Yacoub M.N."/>
            <person name="Stajich J.E."/>
            <person name="James T.Y."/>
        </authorList>
    </citation>
    <scope>NUCLEOTIDE SEQUENCE [LARGE SCALE GENOMIC DNA]</scope>
    <source>
        <strain evidence="1 2">JEL0888</strain>
    </source>
</reference>
<keyword evidence="2" id="KW-1185">Reference proteome</keyword>
<organism evidence="1 2">
    <name type="scientific">Polyrhizophydium stewartii</name>
    <dbReference type="NCBI Taxonomy" id="2732419"/>
    <lineage>
        <taxon>Eukaryota</taxon>
        <taxon>Fungi</taxon>
        <taxon>Fungi incertae sedis</taxon>
        <taxon>Chytridiomycota</taxon>
        <taxon>Chytridiomycota incertae sedis</taxon>
        <taxon>Chytridiomycetes</taxon>
        <taxon>Rhizophydiales</taxon>
        <taxon>Rhizophydiales incertae sedis</taxon>
        <taxon>Polyrhizophydium</taxon>
    </lineage>
</organism>
<dbReference type="Proteomes" id="UP001527925">
    <property type="component" value="Unassembled WGS sequence"/>
</dbReference>
<protein>
    <submittedName>
        <fullName evidence="1">Uncharacterized protein</fullName>
    </submittedName>
</protein>
<sequence length="114" mass="12449">MARREERSAWFSSKPQLVELQAHEHGISCMQASQDLELLFTGSWDGKDARSALDNGDEAAENTKSPAFVFASAAMRIRAGPTAELDGDYDSSRGDDAKFVCELEGHGGYFTSLE</sequence>
<dbReference type="EMBL" id="JADGIZ020000021">
    <property type="protein sequence ID" value="KAL2915714.1"/>
    <property type="molecule type" value="Genomic_DNA"/>
</dbReference>
<proteinExistence type="predicted"/>
<evidence type="ECO:0000313" key="1">
    <source>
        <dbReference type="EMBL" id="KAL2915714.1"/>
    </source>
</evidence>
<accession>A0ABR4N877</accession>
<gene>
    <name evidence="1" type="ORF">HK105_204660</name>
</gene>
<name>A0ABR4N877_9FUNG</name>